<dbReference type="Gene3D" id="3.40.50.300">
    <property type="entry name" value="P-loop containing nucleotide triphosphate hydrolases"/>
    <property type="match status" value="1"/>
</dbReference>
<dbReference type="SUPFAM" id="SSF52540">
    <property type="entry name" value="P-loop containing nucleoside triphosphate hydrolases"/>
    <property type="match status" value="1"/>
</dbReference>
<comment type="caution">
    <text evidence="2">The sequence shown here is derived from an EMBL/GenBank/DDBJ whole genome shotgun (WGS) entry which is preliminary data.</text>
</comment>
<dbReference type="Pfam" id="PF13481">
    <property type="entry name" value="AAA_25"/>
    <property type="match status" value="1"/>
</dbReference>
<evidence type="ECO:0008006" key="4">
    <source>
        <dbReference type="Google" id="ProtNLM"/>
    </source>
</evidence>
<feature type="region of interest" description="Disordered" evidence="1">
    <location>
        <begin position="340"/>
        <end position="359"/>
    </location>
</feature>
<evidence type="ECO:0000313" key="2">
    <source>
        <dbReference type="EMBL" id="GAA3841675.1"/>
    </source>
</evidence>
<gene>
    <name evidence="2" type="ORF">GCM10022403_087280</name>
</gene>
<evidence type="ECO:0000313" key="3">
    <source>
        <dbReference type="Proteomes" id="UP001501009"/>
    </source>
</evidence>
<evidence type="ECO:0000256" key="1">
    <source>
        <dbReference type="SAM" id="MobiDB-lite"/>
    </source>
</evidence>
<proteinExistence type="predicted"/>
<dbReference type="InterPro" id="IPR027417">
    <property type="entry name" value="P-loop_NTPase"/>
</dbReference>
<keyword evidence="3" id="KW-1185">Reference proteome</keyword>
<dbReference type="RefSeq" id="WP_275781649.1">
    <property type="nucleotide sequence ID" value="NZ_BAABDE010000040.1"/>
</dbReference>
<organism evidence="2 3">
    <name type="scientific">Streptomyces coacervatus</name>
    <dbReference type="NCBI Taxonomy" id="647381"/>
    <lineage>
        <taxon>Bacteria</taxon>
        <taxon>Bacillati</taxon>
        <taxon>Actinomycetota</taxon>
        <taxon>Actinomycetes</taxon>
        <taxon>Kitasatosporales</taxon>
        <taxon>Streptomycetaceae</taxon>
        <taxon>Streptomyces</taxon>
    </lineage>
</organism>
<dbReference type="Proteomes" id="UP001501009">
    <property type="component" value="Unassembled WGS sequence"/>
</dbReference>
<feature type="region of interest" description="Disordered" evidence="1">
    <location>
        <begin position="18"/>
        <end position="42"/>
    </location>
</feature>
<sequence>MTTDPWADQRFDLDRKAMAGSPKGVINTPLPYTEAELNDPEPEEFTPMQKARLMAELKNDLEFTRYAAQQEARERHRRLALEERERRLKEGGDAEAFAVEIMTTEQLRFIPKPDALVTGWLFLNTLVRLYGPPKSLKSFVMLDIAGSVANGMSWAGMRCRKAKVLYVIAEGVDFFSERALAWEADKGRPMGVLFYPKAVQISDPDQMANLVAYARCEGIEFIIFDTQARCTVGVNENDNTDMGVVVSALDVLRVTTGACVALVHHSGHETGKARGATAVLGAVDAEFEVRRYSNEGTLKVITKAQKNVAEIDDLWFAPRSQTFTDADGTSGTSIVLDAAQRPQGGDSEPEDGDVSTTPDQKVIDGVMAFVEANPGATTGDIHSQVTGRRDKILFTLRWLIRNGRMNAVKNGRNVNHYVVPDHGN</sequence>
<name>A0ABP7JCW7_9ACTN</name>
<reference evidence="3" key="1">
    <citation type="journal article" date="2019" name="Int. J. Syst. Evol. Microbiol.">
        <title>The Global Catalogue of Microorganisms (GCM) 10K type strain sequencing project: providing services to taxonomists for standard genome sequencing and annotation.</title>
        <authorList>
            <consortium name="The Broad Institute Genomics Platform"/>
            <consortium name="The Broad Institute Genome Sequencing Center for Infectious Disease"/>
            <person name="Wu L."/>
            <person name="Ma J."/>
        </authorList>
    </citation>
    <scope>NUCLEOTIDE SEQUENCE [LARGE SCALE GENOMIC DNA]</scope>
    <source>
        <strain evidence="3">JCM 17138</strain>
    </source>
</reference>
<dbReference type="EMBL" id="BAABDE010000040">
    <property type="protein sequence ID" value="GAA3841675.1"/>
    <property type="molecule type" value="Genomic_DNA"/>
</dbReference>
<accession>A0ABP7JCW7</accession>
<protein>
    <recommendedName>
        <fullName evidence="4">AAA family ATPase</fullName>
    </recommendedName>
</protein>